<name>A0ABV3M1K8_9ACTN</name>
<gene>
    <name evidence="2" type="ORF">AB0887_27035</name>
</gene>
<proteinExistence type="predicted"/>
<reference evidence="2 3" key="1">
    <citation type="submission" date="2024-06" db="EMBL/GenBank/DDBJ databases">
        <title>The Natural Products Discovery Center: Release of the First 8490 Sequenced Strains for Exploring Actinobacteria Biosynthetic Diversity.</title>
        <authorList>
            <person name="Kalkreuter E."/>
            <person name="Kautsar S.A."/>
            <person name="Yang D."/>
            <person name="Bader C.D."/>
            <person name="Teijaro C.N."/>
            <person name="Fluegel L."/>
            <person name="Davis C.M."/>
            <person name="Simpson J.R."/>
            <person name="Lauterbach L."/>
            <person name="Steele A.D."/>
            <person name="Gui C."/>
            <person name="Meng S."/>
            <person name="Li G."/>
            <person name="Viehrig K."/>
            <person name="Ye F."/>
            <person name="Su P."/>
            <person name="Kiefer A.F."/>
            <person name="Nichols A."/>
            <person name="Cepeda A.J."/>
            <person name="Yan W."/>
            <person name="Fan B."/>
            <person name="Jiang Y."/>
            <person name="Adhikari A."/>
            <person name="Zheng C.-J."/>
            <person name="Schuster L."/>
            <person name="Cowan T.M."/>
            <person name="Smanski M.J."/>
            <person name="Chevrette M.G."/>
            <person name="De Carvalho L.P.S."/>
            <person name="Shen B."/>
        </authorList>
    </citation>
    <scope>NUCLEOTIDE SEQUENCE [LARGE SCALE GENOMIC DNA]</scope>
    <source>
        <strain evidence="2 3">NPDC047833</strain>
    </source>
</reference>
<dbReference type="RefSeq" id="WP_359780810.1">
    <property type="nucleotide sequence ID" value="NZ_JBEYRR010000008.1"/>
</dbReference>
<dbReference type="InterPro" id="IPR027417">
    <property type="entry name" value="P-loop_NTPase"/>
</dbReference>
<dbReference type="Gene3D" id="3.40.50.300">
    <property type="entry name" value="P-loop containing nucleotide triphosphate hydrolases"/>
    <property type="match status" value="1"/>
</dbReference>
<keyword evidence="3" id="KW-1185">Reference proteome</keyword>
<protein>
    <submittedName>
        <fullName evidence="2">Terminase</fullName>
    </submittedName>
</protein>
<feature type="region of interest" description="Disordered" evidence="1">
    <location>
        <begin position="1"/>
        <end position="24"/>
    </location>
</feature>
<evidence type="ECO:0000313" key="2">
    <source>
        <dbReference type="EMBL" id="MEW2365592.1"/>
    </source>
</evidence>
<comment type="caution">
    <text evidence="2">The sequence shown here is derived from an EMBL/GenBank/DDBJ whole genome shotgun (WGS) entry which is preliminary data.</text>
</comment>
<evidence type="ECO:0000256" key="1">
    <source>
        <dbReference type="SAM" id="MobiDB-lite"/>
    </source>
</evidence>
<evidence type="ECO:0000313" key="3">
    <source>
        <dbReference type="Proteomes" id="UP001553843"/>
    </source>
</evidence>
<dbReference type="Proteomes" id="UP001553843">
    <property type="component" value="Unassembled WGS sequence"/>
</dbReference>
<organism evidence="2 3">
    <name type="scientific">Streptomyces huasconensis</name>
    <dbReference type="NCBI Taxonomy" id="1854574"/>
    <lineage>
        <taxon>Bacteria</taxon>
        <taxon>Bacillati</taxon>
        <taxon>Actinomycetota</taxon>
        <taxon>Actinomycetes</taxon>
        <taxon>Kitasatosporales</taxon>
        <taxon>Streptomycetaceae</taxon>
        <taxon>Streptomyces</taxon>
    </lineage>
</organism>
<dbReference type="EMBL" id="JBEYRS010000012">
    <property type="protein sequence ID" value="MEW2365592.1"/>
    <property type="molecule type" value="Genomic_DNA"/>
</dbReference>
<accession>A0ABV3M1K8</accession>
<sequence length="511" mass="55047">MTLLSSERSAEQLPVSAPEAADDGQVYGWQRPPIEVSPPAATSAGQEAIDLAARAGLKLDPWQQHVLRVGMGEKPDGSWAAFECVVNVPRQNGKGGIIEARELWGLFIGGEQLILHSAHEFKTAKSAFKRIERLIRGCPDLHKRVKAYRYTVGEESIELHSGQVLRFIARSKGSGRGFTGDCNILDEDMILGDDAMDALLPTMAAVDNPQIWYLGSAGIGPLSVQLGRLRRRALAAVEAGTPDSSLAYFEWSADLHVDECSTDCTVHDDAASDEAVLKANPAIGYRLTLEKVANERATLSKDGYARERLGVGEYPSDEADTWQVIGEDAWRALAAAESAPSDPVAFSIDMTPERSHAAICVAGAWRGGTHVEVVEHRPGTGWILERAKELHAKWKPRCWVIDPGGPAGSLIADLEDEENGLGVPIVQTKARDVAAACGQFYDAVTEQNLSHLDQAPLASALAGAQKRPLGDAWAWARRIPSVDISPLVAGTLAKWGLGAEVEEPEGAPNLW</sequence>